<feature type="region of interest" description="Disordered" evidence="1">
    <location>
        <begin position="1"/>
        <end position="37"/>
    </location>
</feature>
<evidence type="ECO:0000256" key="1">
    <source>
        <dbReference type="SAM" id="MobiDB-lite"/>
    </source>
</evidence>
<dbReference type="AlphaFoldDB" id="A0A4Z2E0D3"/>
<evidence type="ECO:0000313" key="3">
    <source>
        <dbReference type="Proteomes" id="UP000314294"/>
    </source>
</evidence>
<dbReference type="OrthoDB" id="6019623at2759"/>
<comment type="caution">
    <text evidence="2">The sequence shown here is derived from an EMBL/GenBank/DDBJ whole genome shotgun (WGS) entry which is preliminary data.</text>
</comment>
<sequence>MTALRQRKGSKGKEPPLGAELQSRESNCCTESVLHGE</sequence>
<protein>
    <submittedName>
        <fullName evidence="2">Uncharacterized protein</fullName>
    </submittedName>
</protein>
<reference evidence="2 3" key="1">
    <citation type="submission" date="2019-03" db="EMBL/GenBank/DDBJ databases">
        <title>First draft genome of Liparis tanakae, snailfish: a comprehensive survey of snailfish specific genes.</title>
        <authorList>
            <person name="Kim W."/>
            <person name="Song I."/>
            <person name="Jeong J.-H."/>
            <person name="Kim D."/>
            <person name="Kim S."/>
            <person name="Ryu S."/>
            <person name="Song J.Y."/>
            <person name="Lee S.K."/>
        </authorList>
    </citation>
    <scope>NUCLEOTIDE SEQUENCE [LARGE SCALE GENOMIC DNA]</scope>
    <source>
        <tissue evidence="2">Muscle</tissue>
    </source>
</reference>
<proteinExistence type="predicted"/>
<gene>
    <name evidence="2" type="ORF">EYF80_067672</name>
</gene>
<name>A0A4Z2E0D3_9TELE</name>
<dbReference type="Proteomes" id="UP000314294">
    <property type="component" value="Unassembled WGS sequence"/>
</dbReference>
<evidence type="ECO:0000313" key="2">
    <source>
        <dbReference type="EMBL" id="TNN22214.1"/>
    </source>
</evidence>
<keyword evidence="3" id="KW-1185">Reference proteome</keyword>
<dbReference type="EMBL" id="SRLO01023685">
    <property type="protein sequence ID" value="TNN22214.1"/>
    <property type="molecule type" value="Genomic_DNA"/>
</dbReference>
<organism evidence="2 3">
    <name type="scientific">Liparis tanakae</name>
    <name type="common">Tanaka's snailfish</name>
    <dbReference type="NCBI Taxonomy" id="230148"/>
    <lineage>
        <taxon>Eukaryota</taxon>
        <taxon>Metazoa</taxon>
        <taxon>Chordata</taxon>
        <taxon>Craniata</taxon>
        <taxon>Vertebrata</taxon>
        <taxon>Euteleostomi</taxon>
        <taxon>Actinopterygii</taxon>
        <taxon>Neopterygii</taxon>
        <taxon>Teleostei</taxon>
        <taxon>Neoteleostei</taxon>
        <taxon>Acanthomorphata</taxon>
        <taxon>Eupercaria</taxon>
        <taxon>Perciformes</taxon>
        <taxon>Cottioidei</taxon>
        <taxon>Cottales</taxon>
        <taxon>Liparidae</taxon>
        <taxon>Liparis</taxon>
    </lineage>
</organism>
<feature type="compositionally biased region" description="Basic residues" evidence="1">
    <location>
        <begin position="1"/>
        <end position="10"/>
    </location>
</feature>
<accession>A0A4Z2E0D3</accession>